<accession>A0A518HAD5</accession>
<proteinExistence type="predicted"/>
<feature type="compositionally biased region" description="Pro residues" evidence="1">
    <location>
        <begin position="211"/>
        <end position="222"/>
    </location>
</feature>
<evidence type="ECO:0000313" key="2">
    <source>
        <dbReference type="EMBL" id="QDV37820.1"/>
    </source>
</evidence>
<evidence type="ECO:0000313" key="3">
    <source>
        <dbReference type="Proteomes" id="UP000317835"/>
    </source>
</evidence>
<dbReference type="KEGG" id="tpla:ElP_57670"/>
<feature type="region of interest" description="Disordered" evidence="1">
    <location>
        <begin position="64"/>
        <end position="144"/>
    </location>
</feature>
<name>A0A518HAD5_9BACT</name>
<evidence type="ECO:0000256" key="1">
    <source>
        <dbReference type="SAM" id="MobiDB-lite"/>
    </source>
</evidence>
<organism evidence="2 3">
    <name type="scientific">Tautonia plasticadhaerens</name>
    <dbReference type="NCBI Taxonomy" id="2527974"/>
    <lineage>
        <taxon>Bacteria</taxon>
        <taxon>Pseudomonadati</taxon>
        <taxon>Planctomycetota</taxon>
        <taxon>Planctomycetia</taxon>
        <taxon>Isosphaerales</taxon>
        <taxon>Isosphaeraceae</taxon>
        <taxon>Tautonia</taxon>
    </lineage>
</organism>
<gene>
    <name evidence="2" type="ORF">ElP_57670</name>
</gene>
<feature type="compositionally biased region" description="Pro residues" evidence="1">
    <location>
        <begin position="16"/>
        <end position="28"/>
    </location>
</feature>
<reference evidence="2 3" key="1">
    <citation type="submission" date="2019-02" db="EMBL/GenBank/DDBJ databases">
        <title>Deep-cultivation of Planctomycetes and their phenomic and genomic characterization uncovers novel biology.</title>
        <authorList>
            <person name="Wiegand S."/>
            <person name="Jogler M."/>
            <person name="Boedeker C."/>
            <person name="Pinto D."/>
            <person name="Vollmers J."/>
            <person name="Rivas-Marin E."/>
            <person name="Kohn T."/>
            <person name="Peeters S.H."/>
            <person name="Heuer A."/>
            <person name="Rast P."/>
            <person name="Oberbeckmann S."/>
            <person name="Bunk B."/>
            <person name="Jeske O."/>
            <person name="Meyerdierks A."/>
            <person name="Storesund J.E."/>
            <person name="Kallscheuer N."/>
            <person name="Luecker S."/>
            <person name="Lage O.M."/>
            <person name="Pohl T."/>
            <person name="Merkel B.J."/>
            <person name="Hornburger P."/>
            <person name="Mueller R.-W."/>
            <person name="Bruemmer F."/>
            <person name="Labrenz M."/>
            <person name="Spormann A.M."/>
            <person name="Op den Camp H."/>
            <person name="Overmann J."/>
            <person name="Amann R."/>
            <person name="Jetten M.S.M."/>
            <person name="Mascher T."/>
            <person name="Medema M.H."/>
            <person name="Devos D.P."/>
            <person name="Kaster A.-K."/>
            <person name="Ovreas L."/>
            <person name="Rohde M."/>
            <person name="Galperin M.Y."/>
            <person name="Jogler C."/>
        </authorList>
    </citation>
    <scope>NUCLEOTIDE SEQUENCE [LARGE SCALE GENOMIC DNA]</scope>
    <source>
        <strain evidence="2 3">ElP</strain>
    </source>
</reference>
<dbReference type="Proteomes" id="UP000317835">
    <property type="component" value="Chromosome"/>
</dbReference>
<sequence>MTAGRRPPGSLANPVPHRPPPAPSPRPRPGSRAPGSCPAGTVGGPLDAFREKMRLRSPNFLILTTMSVGPSPATVGPTPGRVEAGRRSASRPSSADRPAETELAVTTKRRGGPGPPRREVRRVASGRWRRGIGKDLEPRTPRGRPILLEHRRVIPRPSRPHLQVHQDLVMMPCEFTVPRRTDGEGGQGQSDGRECDGGHQRTHLQSHLSPAPAPGHSPPPPNVKVQQTRPPTDGLDVSGCRPRRPGSAATAG</sequence>
<feature type="region of interest" description="Disordered" evidence="1">
    <location>
        <begin position="177"/>
        <end position="252"/>
    </location>
</feature>
<feature type="region of interest" description="Disordered" evidence="1">
    <location>
        <begin position="1"/>
        <end position="51"/>
    </location>
</feature>
<dbReference type="AlphaFoldDB" id="A0A518HAD5"/>
<protein>
    <submittedName>
        <fullName evidence="2">Uncharacterized protein</fullName>
    </submittedName>
</protein>
<keyword evidence="3" id="KW-1185">Reference proteome</keyword>
<dbReference type="EMBL" id="CP036426">
    <property type="protein sequence ID" value="QDV37820.1"/>
    <property type="molecule type" value="Genomic_DNA"/>
</dbReference>